<comment type="similarity">
    <text evidence="3">Belongs to the DNA polymerase type-X family.</text>
</comment>
<dbReference type="PANTHER" id="PTHR11276">
    <property type="entry name" value="DNA POLYMERASE TYPE-X FAMILY MEMBER"/>
    <property type="match status" value="1"/>
</dbReference>
<dbReference type="Gene3D" id="3.30.460.10">
    <property type="entry name" value="Beta Polymerase, domain 2"/>
    <property type="match status" value="1"/>
</dbReference>
<dbReference type="Gene3D" id="1.10.150.110">
    <property type="entry name" value="DNA polymerase beta, N-terminal domain-like"/>
    <property type="match status" value="1"/>
</dbReference>
<evidence type="ECO:0000256" key="2">
    <source>
        <dbReference type="ARBA" id="ARBA00004123"/>
    </source>
</evidence>
<comment type="catalytic activity">
    <reaction evidence="18">
        <text>DNA(n) + a 2'-deoxyribonucleoside 5'-triphosphate = DNA(n+1) + diphosphate</text>
        <dbReference type="Rhea" id="RHEA:22508"/>
        <dbReference type="Rhea" id="RHEA-COMP:17339"/>
        <dbReference type="Rhea" id="RHEA-COMP:17340"/>
        <dbReference type="ChEBI" id="CHEBI:33019"/>
        <dbReference type="ChEBI" id="CHEBI:61560"/>
        <dbReference type="ChEBI" id="CHEBI:173112"/>
        <dbReference type="EC" id="2.7.7.7"/>
    </reaction>
</comment>
<dbReference type="GO" id="GO:0046872">
    <property type="term" value="F:metal ion binding"/>
    <property type="evidence" value="ECO:0007669"/>
    <property type="project" value="UniProtKB-KW"/>
</dbReference>
<keyword evidence="6" id="KW-0237">DNA synthesis</keyword>
<evidence type="ECO:0000256" key="9">
    <source>
        <dbReference type="ARBA" id="ARBA00022705"/>
    </source>
</evidence>
<dbReference type="PROSITE" id="PS00522">
    <property type="entry name" value="DNA_POLYMERASE_X"/>
    <property type="match status" value="1"/>
</dbReference>
<protein>
    <recommendedName>
        <fullName evidence="5">DNA polymerase lambda</fullName>
        <ecNumber evidence="4">2.7.7.7</ecNumber>
    </recommendedName>
</protein>
<dbReference type="InterPro" id="IPR037160">
    <property type="entry name" value="DNA_Pol_thumb_sf"/>
</dbReference>
<reference evidence="23" key="1">
    <citation type="submission" date="2023-03" db="EMBL/GenBank/DDBJ databases">
        <title>Electrophorus voltai genome.</title>
        <authorList>
            <person name="Bian C."/>
        </authorList>
    </citation>
    <scope>NUCLEOTIDE SEQUENCE</scope>
    <source>
        <strain evidence="23">CB-2022</strain>
        <tissue evidence="23">Muscle</tissue>
    </source>
</reference>
<feature type="compositionally biased region" description="Low complexity" evidence="20">
    <location>
        <begin position="653"/>
        <end position="665"/>
    </location>
</feature>
<evidence type="ECO:0000256" key="20">
    <source>
        <dbReference type="SAM" id="MobiDB-lite"/>
    </source>
</evidence>
<dbReference type="EC" id="2.7.7.7" evidence="4"/>
<evidence type="ECO:0000256" key="10">
    <source>
        <dbReference type="ARBA" id="ARBA00022723"/>
    </source>
</evidence>
<dbReference type="Pfam" id="PF00533">
    <property type="entry name" value="BRCT"/>
    <property type="match status" value="1"/>
</dbReference>
<dbReference type="Pfam" id="PF11669">
    <property type="entry name" value="WBP-1"/>
    <property type="match status" value="1"/>
</dbReference>
<dbReference type="SUPFAM" id="SSF81585">
    <property type="entry name" value="PsbU/PolX domain-like"/>
    <property type="match status" value="1"/>
</dbReference>
<dbReference type="InterPro" id="IPR002054">
    <property type="entry name" value="DNA-dir_DNA_pol_X"/>
</dbReference>
<dbReference type="InterPro" id="IPR036420">
    <property type="entry name" value="BRCT_dom_sf"/>
</dbReference>
<dbReference type="SUPFAM" id="SSF81301">
    <property type="entry name" value="Nucleotidyltransferase"/>
    <property type="match status" value="1"/>
</dbReference>
<evidence type="ECO:0000256" key="5">
    <source>
        <dbReference type="ARBA" id="ARBA00016513"/>
    </source>
</evidence>
<comment type="subcellular location">
    <subcellularLocation>
        <location evidence="2">Nucleus</location>
    </subcellularLocation>
</comment>
<gene>
    <name evidence="23" type="ORF">P4O66_021512</name>
</gene>
<proteinExistence type="inferred from homology"/>
<evidence type="ECO:0000256" key="16">
    <source>
        <dbReference type="ARBA" id="ARBA00023239"/>
    </source>
</evidence>
<dbReference type="PROSITE" id="PS50172">
    <property type="entry name" value="BRCT"/>
    <property type="match status" value="1"/>
</dbReference>
<evidence type="ECO:0000256" key="1">
    <source>
        <dbReference type="ARBA" id="ARBA00001936"/>
    </source>
</evidence>
<keyword evidence="15" id="KW-0464">Manganese</keyword>
<evidence type="ECO:0000256" key="12">
    <source>
        <dbReference type="ARBA" id="ARBA00022932"/>
    </source>
</evidence>
<dbReference type="Pfam" id="PF14716">
    <property type="entry name" value="HHH_8"/>
    <property type="match status" value="1"/>
</dbReference>
<evidence type="ECO:0000256" key="14">
    <source>
        <dbReference type="ARBA" id="ARBA00023204"/>
    </source>
</evidence>
<feature type="region of interest" description="Disordered" evidence="20">
    <location>
        <begin position="1"/>
        <end position="26"/>
    </location>
</feature>
<dbReference type="InterPro" id="IPR043519">
    <property type="entry name" value="NT_sf"/>
</dbReference>
<name>A0AAD8ZPM6_9TELE</name>
<dbReference type="FunFam" id="1.10.150.110:FF:000004">
    <property type="entry name" value="DNA polymerase lambda"/>
    <property type="match status" value="1"/>
</dbReference>
<dbReference type="InterPro" id="IPR018944">
    <property type="entry name" value="DNA_pol_lambd_fingers_domain"/>
</dbReference>
<dbReference type="GO" id="GO:0006260">
    <property type="term" value="P:DNA replication"/>
    <property type="evidence" value="ECO:0007669"/>
    <property type="project" value="UniProtKB-KW"/>
</dbReference>
<dbReference type="SUPFAM" id="SSF52113">
    <property type="entry name" value="BRCT domain"/>
    <property type="match status" value="1"/>
</dbReference>
<dbReference type="CDD" id="cd00141">
    <property type="entry name" value="NT_POLXc"/>
    <property type="match status" value="1"/>
</dbReference>
<evidence type="ECO:0000256" key="17">
    <source>
        <dbReference type="ARBA" id="ARBA00023242"/>
    </source>
</evidence>
<sequence length="827" mass="91854">METHGIVKAFPKVKRHRPHEADPPLKKMSVETATGSLFQDLVIHIVPAGIGKARSDIFRQQLVQKGGQVEAAFSPSCTHVVVDESVAGERALRLLGMKTLPPAVQLVKSAWLSACISEKKLLCTKDYRLLLPDSVHVEQSQESVLGTITYSEETALPARVVPADPGVMANTPETQAEHLEEDGVSQNDLEALISGVNQAAGVPDAASGEALKKTEKTALPGNWVCAQSSEAKAKNHNKCITDKLEQLAKAYTSTGDKWRALSYTKAINALKRHPSPVTTYEEAYSIPGIGKAMACKVVEIMESGTLRKLDNFGEAVTILERFTNVWGAGAKTAQLWYHQGYRTLEDIRTKATLNHIQRIGLKHYDDFLDRMPRSEAAAIEETVRKAALSVNPDLLVVACGSYRRGKPTCGDVDVLITHPDGRSHEGVFSRVLRILHKSGFLTDDLVSHEENGDQKKYLGVCLLQGNGWRHRRLDILTVPHQEFACALLYFTGSAHFNRSMRALAKTKDVYVTGYDYGTPQSLCVTGYDYGTPQSLVVASPPPPQQVRQCAGGRNHSHACADPCCVELHYYQLWWFWLVWAIIFFLSCCCVCHHRHVKHRLQQQQRQHEINLIAYRAAHNSTSPPFYLRFLPNTLLPDYEEVMNRPPTPPPPYSASTSAPTACTTSEQQETHCSSRQVPPLPPASELLCSSPTITGYHAHGGHCYKDGSKPQIGSEQGSWRNVTKPMEGSCSTRKQNVCREGQREEEEVPEEKEWSSRRQRHFTGDSGIEVCKCTRGAEGCERKELRTLRSEEHQEGFEESCKGCSLHVCCAEDQSRVVAEQWEGLLS</sequence>
<evidence type="ECO:0000256" key="15">
    <source>
        <dbReference type="ARBA" id="ARBA00023211"/>
    </source>
</evidence>
<keyword evidence="7" id="KW-0808">Transferase</keyword>
<dbReference type="GO" id="GO:0016829">
    <property type="term" value="F:lyase activity"/>
    <property type="evidence" value="ECO:0007669"/>
    <property type="project" value="UniProtKB-KW"/>
</dbReference>
<dbReference type="GO" id="GO:0006303">
    <property type="term" value="P:double-strand break repair via nonhomologous end joining"/>
    <property type="evidence" value="ECO:0007669"/>
    <property type="project" value="TreeGrafter"/>
</dbReference>
<organism evidence="23 24">
    <name type="scientific">Electrophorus voltai</name>
    <dbReference type="NCBI Taxonomy" id="2609070"/>
    <lineage>
        <taxon>Eukaryota</taxon>
        <taxon>Metazoa</taxon>
        <taxon>Chordata</taxon>
        <taxon>Craniata</taxon>
        <taxon>Vertebrata</taxon>
        <taxon>Euteleostomi</taxon>
        <taxon>Actinopterygii</taxon>
        <taxon>Neopterygii</taxon>
        <taxon>Teleostei</taxon>
        <taxon>Ostariophysi</taxon>
        <taxon>Gymnotiformes</taxon>
        <taxon>Gymnotoidei</taxon>
        <taxon>Gymnotidae</taxon>
        <taxon>Electrophorus</taxon>
    </lineage>
</organism>
<feature type="compositionally biased region" description="Polar residues" evidence="20">
    <location>
        <begin position="666"/>
        <end position="676"/>
    </location>
</feature>
<feature type="compositionally biased region" description="Polar residues" evidence="20">
    <location>
        <begin position="711"/>
        <end position="721"/>
    </location>
</feature>
<feature type="transmembrane region" description="Helical" evidence="21">
    <location>
        <begin position="572"/>
        <end position="591"/>
    </location>
</feature>
<keyword evidence="10" id="KW-0479">Metal-binding</keyword>
<dbReference type="Gene3D" id="3.40.50.10190">
    <property type="entry name" value="BRCT domain"/>
    <property type="match status" value="1"/>
</dbReference>
<evidence type="ECO:0000256" key="4">
    <source>
        <dbReference type="ARBA" id="ARBA00012417"/>
    </source>
</evidence>
<keyword evidence="12" id="KW-0239">DNA-directed DNA polymerase</keyword>
<dbReference type="InterPro" id="IPR001357">
    <property type="entry name" value="BRCT_dom"/>
</dbReference>
<keyword evidence="8" id="KW-0548">Nucleotidyltransferase</keyword>
<dbReference type="GO" id="GO:0003677">
    <property type="term" value="F:DNA binding"/>
    <property type="evidence" value="ECO:0007669"/>
    <property type="project" value="UniProtKB-KW"/>
</dbReference>
<evidence type="ECO:0000259" key="22">
    <source>
        <dbReference type="PROSITE" id="PS50172"/>
    </source>
</evidence>
<dbReference type="PANTHER" id="PTHR11276:SF28">
    <property type="entry name" value="DNA POLYMERASE LAMBDA"/>
    <property type="match status" value="1"/>
</dbReference>
<keyword evidence="21" id="KW-0812">Transmembrane</keyword>
<evidence type="ECO:0000313" key="23">
    <source>
        <dbReference type="EMBL" id="KAK1802972.1"/>
    </source>
</evidence>
<dbReference type="InterPro" id="IPR010996">
    <property type="entry name" value="HHH_MUS81"/>
</dbReference>
<dbReference type="AlphaFoldDB" id="A0AAD8ZPM6"/>
<keyword evidence="13" id="KW-0238">DNA-binding</keyword>
<dbReference type="InterPro" id="IPR021684">
    <property type="entry name" value="WBP1-like"/>
</dbReference>
<dbReference type="SUPFAM" id="SSF47802">
    <property type="entry name" value="DNA polymerase beta, N-terminal domain-like"/>
    <property type="match status" value="1"/>
</dbReference>
<evidence type="ECO:0000256" key="7">
    <source>
        <dbReference type="ARBA" id="ARBA00022679"/>
    </source>
</evidence>
<evidence type="ECO:0000256" key="18">
    <source>
        <dbReference type="ARBA" id="ARBA00049244"/>
    </source>
</evidence>
<keyword evidence="16" id="KW-0456">Lyase</keyword>
<feature type="domain" description="BRCT" evidence="22">
    <location>
        <begin position="33"/>
        <end position="129"/>
    </location>
</feature>
<evidence type="ECO:0000313" key="24">
    <source>
        <dbReference type="Proteomes" id="UP001239994"/>
    </source>
</evidence>
<dbReference type="Gene3D" id="3.30.210.10">
    <property type="entry name" value="DNA polymerase, thumb domain"/>
    <property type="match status" value="1"/>
</dbReference>
<dbReference type="Gene3D" id="1.10.150.20">
    <property type="entry name" value="5' to 3' exonuclease, C-terminal subdomain"/>
    <property type="match status" value="1"/>
</dbReference>
<dbReference type="GO" id="GO:0005634">
    <property type="term" value="C:nucleus"/>
    <property type="evidence" value="ECO:0007669"/>
    <property type="project" value="UniProtKB-SubCell"/>
</dbReference>
<dbReference type="GO" id="GO:0003887">
    <property type="term" value="F:DNA-directed DNA polymerase activity"/>
    <property type="evidence" value="ECO:0007669"/>
    <property type="project" value="UniProtKB-KW"/>
</dbReference>
<keyword evidence="14" id="KW-0234">DNA repair</keyword>
<keyword evidence="17" id="KW-0539">Nucleus</keyword>
<dbReference type="InterPro" id="IPR019843">
    <property type="entry name" value="DNA_pol-X_BS"/>
</dbReference>
<evidence type="ECO:0000256" key="13">
    <source>
        <dbReference type="ARBA" id="ARBA00023125"/>
    </source>
</evidence>
<comment type="caution">
    <text evidence="23">The sequence shown here is derived from an EMBL/GenBank/DDBJ whole genome shotgun (WGS) entry which is preliminary data.</text>
</comment>
<dbReference type="InterPro" id="IPR028207">
    <property type="entry name" value="DNA_pol_B_palm_palm"/>
</dbReference>
<feature type="active site" description="Nucleophile; Schiff-base intermediate with DNA; for 5'-dRP lyase activity" evidence="19">
    <location>
        <position position="296"/>
    </location>
</feature>
<dbReference type="InterPro" id="IPR027421">
    <property type="entry name" value="DNA_pol_lamdba_lyase_dom_sf"/>
</dbReference>
<evidence type="ECO:0000256" key="11">
    <source>
        <dbReference type="ARBA" id="ARBA00022763"/>
    </source>
</evidence>
<keyword evidence="24" id="KW-1185">Reference proteome</keyword>
<dbReference type="PRINTS" id="PR00870">
    <property type="entry name" value="DNAPOLXBETA"/>
</dbReference>
<feature type="region of interest" description="Disordered" evidence="20">
    <location>
        <begin position="643"/>
        <end position="678"/>
    </location>
</feature>
<dbReference type="Proteomes" id="UP001239994">
    <property type="component" value="Unassembled WGS sequence"/>
</dbReference>
<keyword evidence="11" id="KW-0227">DNA damage</keyword>
<dbReference type="Pfam" id="PF14792">
    <property type="entry name" value="DNA_pol_B_palm"/>
    <property type="match status" value="1"/>
</dbReference>
<dbReference type="FunFam" id="3.30.460.10:FF:000020">
    <property type="entry name" value="DNA polymerase lambda"/>
    <property type="match status" value="1"/>
</dbReference>
<evidence type="ECO:0000256" key="19">
    <source>
        <dbReference type="PIRSR" id="PIRSR622312-50"/>
    </source>
</evidence>
<evidence type="ECO:0000256" key="21">
    <source>
        <dbReference type="SAM" id="Phobius"/>
    </source>
</evidence>
<comment type="cofactor">
    <cofactor evidence="1">
        <name>Mn(2+)</name>
        <dbReference type="ChEBI" id="CHEBI:29035"/>
    </cofactor>
</comment>
<dbReference type="Pfam" id="PF10391">
    <property type="entry name" value="DNA_pol_lambd_f"/>
    <property type="match status" value="1"/>
</dbReference>
<dbReference type="Pfam" id="PF14791">
    <property type="entry name" value="DNA_pol_B_thumb"/>
    <property type="match status" value="1"/>
</dbReference>
<dbReference type="FunFam" id="3.40.50.10190:FF:000031">
    <property type="entry name" value="DNA polymerase"/>
    <property type="match status" value="1"/>
</dbReference>
<keyword evidence="9" id="KW-0235">DNA replication</keyword>
<dbReference type="PRINTS" id="PR00869">
    <property type="entry name" value="DNAPOLX"/>
</dbReference>
<evidence type="ECO:0000256" key="6">
    <source>
        <dbReference type="ARBA" id="ARBA00022634"/>
    </source>
</evidence>
<feature type="region of interest" description="Disordered" evidence="20">
    <location>
        <begin position="707"/>
        <end position="760"/>
    </location>
</feature>
<dbReference type="FunFam" id="1.10.150.20:FF:000010">
    <property type="entry name" value="DNA polymerase lambda"/>
    <property type="match status" value="1"/>
</dbReference>
<dbReference type="InterPro" id="IPR002008">
    <property type="entry name" value="DNA_pol_X_beta-like"/>
</dbReference>
<dbReference type="CDD" id="cd17715">
    <property type="entry name" value="BRCT_polymerase_lambda"/>
    <property type="match status" value="1"/>
</dbReference>
<evidence type="ECO:0000256" key="8">
    <source>
        <dbReference type="ARBA" id="ARBA00022695"/>
    </source>
</evidence>
<dbReference type="EMBL" id="JAROKS010000006">
    <property type="protein sequence ID" value="KAK1802972.1"/>
    <property type="molecule type" value="Genomic_DNA"/>
</dbReference>
<evidence type="ECO:0000256" key="3">
    <source>
        <dbReference type="ARBA" id="ARBA00008323"/>
    </source>
</evidence>
<dbReference type="SMART" id="SM00483">
    <property type="entry name" value="POLXc"/>
    <property type="match status" value="1"/>
</dbReference>
<dbReference type="InterPro" id="IPR022312">
    <property type="entry name" value="DNA_pol_X"/>
</dbReference>
<accession>A0AAD8ZPM6</accession>
<keyword evidence="21" id="KW-1133">Transmembrane helix</keyword>
<dbReference type="InterPro" id="IPR029398">
    <property type="entry name" value="PolB_thumb"/>
</dbReference>
<keyword evidence="21" id="KW-0472">Membrane</keyword>